<evidence type="ECO:0000256" key="1">
    <source>
        <dbReference type="ARBA" id="ARBA00004141"/>
    </source>
</evidence>
<organism evidence="15 16">
    <name type="scientific">Thiomonas bhubaneswarensis</name>
    <dbReference type="NCBI Taxonomy" id="339866"/>
    <lineage>
        <taxon>Bacteria</taxon>
        <taxon>Pseudomonadati</taxon>
        <taxon>Pseudomonadota</taxon>
        <taxon>Betaproteobacteria</taxon>
        <taxon>Burkholderiales</taxon>
        <taxon>Thiomonas</taxon>
    </lineage>
</organism>
<evidence type="ECO:0000256" key="10">
    <source>
        <dbReference type="ARBA" id="ARBA00022989"/>
    </source>
</evidence>
<evidence type="ECO:0000256" key="6">
    <source>
        <dbReference type="ARBA" id="ARBA00022741"/>
    </source>
</evidence>
<feature type="transmembrane region" description="Helical" evidence="13">
    <location>
        <begin position="674"/>
        <end position="693"/>
    </location>
</feature>
<feature type="transmembrane region" description="Helical" evidence="13">
    <location>
        <begin position="84"/>
        <end position="100"/>
    </location>
</feature>
<dbReference type="GO" id="GO:0046872">
    <property type="term" value="F:metal ion binding"/>
    <property type="evidence" value="ECO:0007669"/>
    <property type="project" value="UniProtKB-KW"/>
</dbReference>
<evidence type="ECO:0000256" key="3">
    <source>
        <dbReference type="ARBA" id="ARBA00022553"/>
    </source>
</evidence>
<dbReference type="Gene3D" id="3.40.50.1000">
    <property type="entry name" value="HAD superfamily/HAD-like"/>
    <property type="match status" value="1"/>
</dbReference>
<evidence type="ECO:0000256" key="2">
    <source>
        <dbReference type="ARBA" id="ARBA00008804"/>
    </source>
</evidence>
<feature type="transmembrane region" description="Helical" evidence="13">
    <location>
        <begin position="260"/>
        <end position="282"/>
    </location>
</feature>
<dbReference type="GO" id="GO:0005524">
    <property type="term" value="F:ATP binding"/>
    <property type="evidence" value="ECO:0007669"/>
    <property type="project" value="UniProtKB-KW"/>
</dbReference>
<dbReference type="SFLD" id="SFLDG00002">
    <property type="entry name" value="C1.7:_P-type_atpase_like"/>
    <property type="match status" value="1"/>
</dbReference>
<dbReference type="PANTHER" id="PTHR42861">
    <property type="entry name" value="CALCIUM-TRANSPORTING ATPASE"/>
    <property type="match status" value="1"/>
</dbReference>
<feature type="domain" description="Cation-transporting P-type ATPase N-terminal" evidence="14">
    <location>
        <begin position="8"/>
        <end position="80"/>
    </location>
</feature>
<accession>A0A0K6I0G5</accession>
<feature type="transmembrane region" description="Helical" evidence="13">
    <location>
        <begin position="234"/>
        <end position="254"/>
    </location>
</feature>
<dbReference type="NCBIfam" id="TIGR01494">
    <property type="entry name" value="ATPase_P-type"/>
    <property type="match status" value="2"/>
</dbReference>
<dbReference type="NCBIfam" id="TIGR01647">
    <property type="entry name" value="ATPase-IIIA_H"/>
    <property type="match status" value="1"/>
</dbReference>
<keyword evidence="5" id="KW-0479">Metal-binding</keyword>
<dbReference type="Proteomes" id="UP000183649">
    <property type="component" value="Unassembled WGS sequence"/>
</dbReference>
<dbReference type="GO" id="GO:0008553">
    <property type="term" value="F:P-type proton-exporting transporter activity"/>
    <property type="evidence" value="ECO:0007669"/>
    <property type="project" value="InterPro"/>
</dbReference>
<reference evidence="16" key="1">
    <citation type="submission" date="2015-08" db="EMBL/GenBank/DDBJ databases">
        <authorList>
            <person name="Varghese N."/>
        </authorList>
    </citation>
    <scope>NUCLEOTIDE SEQUENCE [LARGE SCALE GENOMIC DNA]</scope>
    <source>
        <strain evidence="16">DSM 18181</strain>
    </source>
</reference>
<dbReference type="EMBL" id="CYHF01000004">
    <property type="protein sequence ID" value="CUA96563.1"/>
    <property type="molecule type" value="Genomic_DNA"/>
</dbReference>
<dbReference type="SUPFAM" id="SSF81665">
    <property type="entry name" value="Calcium ATPase, transmembrane domain M"/>
    <property type="match status" value="1"/>
</dbReference>
<dbReference type="SFLD" id="SFLDS00003">
    <property type="entry name" value="Haloacid_Dehalogenase"/>
    <property type="match status" value="1"/>
</dbReference>
<evidence type="ECO:0000256" key="7">
    <source>
        <dbReference type="ARBA" id="ARBA00022840"/>
    </source>
</evidence>
<dbReference type="Pfam" id="PF00702">
    <property type="entry name" value="Hydrolase"/>
    <property type="match status" value="1"/>
</dbReference>
<feature type="transmembrane region" description="Helical" evidence="13">
    <location>
        <begin position="705"/>
        <end position="724"/>
    </location>
</feature>
<dbReference type="SMART" id="SM00831">
    <property type="entry name" value="Cation_ATPase_N"/>
    <property type="match status" value="1"/>
</dbReference>
<dbReference type="Pfam" id="PF00122">
    <property type="entry name" value="E1-E2_ATPase"/>
    <property type="match status" value="1"/>
</dbReference>
<evidence type="ECO:0000259" key="14">
    <source>
        <dbReference type="SMART" id="SM00831"/>
    </source>
</evidence>
<dbReference type="InterPro" id="IPR023298">
    <property type="entry name" value="ATPase_P-typ_TM_dom_sf"/>
</dbReference>
<dbReference type="FunFam" id="2.70.150.10:FF:000042">
    <property type="entry name" value="Plasma membrane ATPase"/>
    <property type="match status" value="1"/>
</dbReference>
<dbReference type="InterPro" id="IPR036412">
    <property type="entry name" value="HAD-like_sf"/>
</dbReference>
<keyword evidence="10 13" id="KW-1133">Transmembrane helix</keyword>
<evidence type="ECO:0000256" key="5">
    <source>
        <dbReference type="ARBA" id="ARBA00022723"/>
    </source>
</evidence>
<dbReference type="InterPro" id="IPR018303">
    <property type="entry name" value="ATPase_P-typ_P_site"/>
</dbReference>
<dbReference type="SUPFAM" id="SSF81660">
    <property type="entry name" value="Metal cation-transporting ATPase, ATP-binding domain N"/>
    <property type="match status" value="1"/>
</dbReference>
<dbReference type="STRING" id="339866.GCA_001418255_01425"/>
<feature type="region of interest" description="Disordered" evidence="12">
    <location>
        <begin position="1"/>
        <end position="25"/>
    </location>
</feature>
<protein>
    <submittedName>
        <fullName evidence="15">Plasma-membrane proton-efflux P-type ATPase</fullName>
    </submittedName>
</protein>
<dbReference type="Gene3D" id="2.70.150.10">
    <property type="entry name" value="Calcium-transporting ATPase, cytoplasmic transduction domain A"/>
    <property type="match status" value="1"/>
</dbReference>
<evidence type="ECO:0000256" key="4">
    <source>
        <dbReference type="ARBA" id="ARBA00022692"/>
    </source>
</evidence>
<keyword evidence="7" id="KW-0067">ATP-binding</keyword>
<name>A0A0K6I0G5_9BURK</name>
<dbReference type="InterPro" id="IPR023214">
    <property type="entry name" value="HAD_sf"/>
</dbReference>
<evidence type="ECO:0000256" key="9">
    <source>
        <dbReference type="ARBA" id="ARBA00022967"/>
    </source>
</evidence>
<dbReference type="RefSeq" id="WP_055450332.1">
    <property type="nucleotide sequence ID" value="NZ_CYHF01000004.1"/>
</dbReference>
<keyword evidence="4 13" id="KW-0812">Transmembrane</keyword>
<dbReference type="PRINTS" id="PR00119">
    <property type="entry name" value="CATATPASE"/>
</dbReference>
<dbReference type="SUPFAM" id="SSF56784">
    <property type="entry name" value="HAD-like"/>
    <property type="match status" value="1"/>
</dbReference>
<dbReference type="GO" id="GO:0016887">
    <property type="term" value="F:ATP hydrolysis activity"/>
    <property type="evidence" value="ECO:0007669"/>
    <property type="project" value="InterPro"/>
</dbReference>
<gene>
    <name evidence="15" type="ORF">Ga0061069_104195</name>
</gene>
<comment type="similarity">
    <text evidence="2">Belongs to the cation transport ATPase (P-type) (TC 3.A.3) family. Type IIIA subfamily.</text>
</comment>
<dbReference type="PROSITE" id="PS00154">
    <property type="entry name" value="ATPASE_E1_E2"/>
    <property type="match status" value="1"/>
</dbReference>
<dbReference type="InterPro" id="IPR001757">
    <property type="entry name" value="P_typ_ATPase"/>
</dbReference>
<dbReference type="GO" id="GO:0016020">
    <property type="term" value="C:membrane"/>
    <property type="evidence" value="ECO:0007669"/>
    <property type="project" value="UniProtKB-SubCell"/>
</dbReference>
<dbReference type="InterPro" id="IPR008250">
    <property type="entry name" value="ATPase_P-typ_transduc_dom_A_sf"/>
</dbReference>
<dbReference type="InterPro" id="IPR059000">
    <property type="entry name" value="ATPase_P-type_domA"/>
</dbReference>
<dbReference type="InterPro" id="IPR044492">
    <property type="entry name" value="P_typ_ATPase_HD_dom"/>
</dbReference>
<dbReference type="GO" id="GO:0120029">
    <property type="term" value="P:proton export across plasma membrane"/>
    <property type="evidence" value="ECO:0007669"/>
    <property type="project" value="InterPro"/>
</dbReference>
<feature type="transmembrane region" description="Helical" evidence="13">
    <location>
        <begin position="763"/>
        <end position="784"/>
    </location>
</feature>
<dbReference type="Gene3D" id="1.20.1110.10">
    <property type="entry name" value="Calcium-transporting ATPase, transmembrane domain"/>
    <property type="match status" value="1"/>
</dbReference>
<dbReference type="OrthoDB" id="9814270at2"/>
<evidence type="ECO:0000256" key="12">
    <source>
        <dbReference type="SAM" id="MobiDB-lite"/>
    </source>
</evidence>
<dbReference type="FunFam" id="3.40.50.1000:FF:000211">
    <property type="entry name" value="Plasma membrane ATPase"/>
    <property type="match status" value="1"/>
</dbReference>
<sequence>MSATPDAQAAARTAQADGLPQTDTATGLSAAEARTRLTRFGPNAIAEQTVPVWRQLLAKFWAPVPWMLEAVIVLQILLGRGLEALVIAALLVFNAVVALVQEQRAKDALALLRRQLHVNARVLRDGQWQQVPAEQVVPGDVVHIRAGDIVPADLVLLDGAVSLDQAALTGESLPVDAGSGKPAYTGAIVRQGEASGTVSATGAHTYFGHTAELVRVSNAPSHMQRTIFAIVKRLVLFDVVLVALVIGFALWHHLPLLDTAVFALMLLVASVPVALPATYTLATAVSSQWLAHRGVLVTRLPAVEEAAAMDTLVSDKTGTLTQNSLRYAGAVALAPGADENAVLRAAALASDDATQDPLDLALLAPARERKLLDDAPMRTAFHPFDPATRRSEGVYTVDGQTWRAVKGAATVIGPLCHLDAAQQAALEAAEQQLASSGARVLAVAAGTDEALQLQGVVGLSDPPRQDAADLIAQIAQLGVRVCMATGDSEQTARAIGAQLGLGDRVCHIGAGKTLDPSQCDLYARVLPEDKHHIVAALQKAGHVTGMTGDGVNDAPALRQAELGIAVASATDVAKAAAGVVLTDPGLSGVLTVVRAGRQVHRRMLTYTLNKVLRTLEIVIFLTFGLMLTGHFVISPLLIVLMLFANDFATMSIATDRVRPAALPQRWQVRKLMGASMVLAGLSLLFAAGLYVWARAQGLGPAQLQTVVFLILVFGNQAGIYLLRSDGPLWQLAPSKWMAAASVGDLVVVCLLAGLGVLMAALPWFVVGTILFATVVFTLLLDVLVKRPLFRYFAIA</sequence>
<dbReference type="Pfam" id="PF00690">
    <property type="entry name" value="Cation_ATPase_N"/>
    <property type="match status" value="1"/>
</dbReference>
<feature type="compositionally biased region" description="Low complexity" evidence="12">
    <location>
        <begin position="1"/>
        <end position="17"/>
    </location>
</feature>
<evidence type="ECO:0000256" key="11">
    <source>
        <dbReference type="ARBA" id="ARBA00023136"/>
    </source>
</evidence>
<keyword evidence="16" id="KW-1185">Reference proteome</keyword>
<dbReference type="SFLD" id="SFLDF00027">
    <property type="entry name" value="p-type_atpase"/>
    <property type="match status" value="1"/>
</dbReference>
<keyword evidence="6" id="KW-0547">Nucleotide-binding</keyword>
<dbReference type="InterPro" id="IPR004014">
    <property type="entry name" value="ATPase_P-typ_cation-transptr_N"/>
</dbReference>
<dbReference type="InterPro" id="IPR006534">
    <property type="entry name" value="P-type_ATPase_IIIA"/>
</dbReference>
<evidence type="ECO:0000256" key="8">
    <source>
        <dbReference type="ARBA" id="ARBA00022842"/>
    </source>
</evidence>
<dbReference type="AlphaFoldDB" id="A0A0K6I0G5"/>
<keyword evidence="11 13" id="KW-0472">Membrane</keyword>
<dbReference type="Gene3D" id="3.40.1110.10">
    <property type="entry name" value="Calcium-transporting ATPase, cytoplasmic domain N"/>
    <property type="match status" value="1"/>
</dbReference>
<keyword evidence="3" id="KW-0597">Phosphoprotein</keyword>
<dbReference type="InterPro" id="IPR023299">
    <property type="entry name" value="ATPase_P-typ_cyto_dom_N"/>
</dbReference>
<comment type="subcellular location">
    <subcellularLocation>
        <location evidence="1">Membrane</location>
        <topology evidence="1">Multi-pass membrane protein</topology>
    </subcellularLocation>
</comment>
<dbReference type="PRINTS" id="PR00120">
    <property type="entry name" value="HATPASE"/>
</dbReference>
<proteinExistence type="inferred from homology"/>
<evidence type="ECO:0000313" key="16">
    <source>
        <dbReference type="Proteomes" id="UP000183649"/>
    </source>
</evidence>
<keyword evidence="9" id="KW-1278">Translocase</keyword>
<evidence type="ECO:0000313" key="15">
    <source>
        <dbReference type="EMBL" id="CUA96563.1"/>
    </source>
</evidence>
<feature type="transmembrane region" description="Helical" evidence="13">
    <location>
        <begin position="736"/>
        <end position="757"/>
    </location>
</feature>
<evidence type="ECO:0000256" key="13">
    <source>
        <dbReference type="SAM" id="Phobius"/>
    </source>
</evidence>
<dbReference type="SUPFAM" id="SSF81653">
    <property type="entry name" value="Calcium ATPase, transduction domain A"/>
    <property type="match status" value="1"/>
</dbReference>
<keyword evidence="8" id="KW-0460">Magnesium</keyword>